<name>A0A0E9SZ91_ANGAN</name>
<organism evidence="2">
    <name type="scientific">Anguilla anguilla</name>
    <name type="common">European freshwater eel</name>
    <name type="synonym">Muraena anguilla</name>
    <dbReference type="NCBI Taxonomy" id="7936"/>
    <lineage>
        <taxon>Eukaryota</taxon>
        <taxon>Metazoa</taxon>
        <taxon>Chordata</taxon>
        <taxon>Craniata</taxon>
        <taxon>Vertebrata</taxon>
        <taxon>Euteleostomi</taxon>
        <taxon>Actinopterygii</taxon>
        <taxon>Neopterygii</taxon>
        <taxon>Teleostei</taxon>
        <taxon>Anguilliformes</taxon>
        <taxon>Anguillidae</taxon>
        <taxon>Anguilla</taxon>
    </lineage>
</organism>
<proteinExistence type="predicted"/>
<dbReference type="EMBL" id="GBXM01061903">
    <property type="protein sequence ID" value="JAH46674.1"/>
    <property type="molecule type" value="Transcribed_RNA"/>
</dbReference>
<keyword evidence="1" id="KW-1133">Transmembrane helix</keyword>
<dbReference type="AlphaFoldDB" id="A0A0E9SZ91"/>
<feature type="transmembrane region" description="Helical" evidence="1">
    <location>
        <begin position="14"/>
        <end position="31"/>
    </location>
</feature>
<reference evidence="2" key="1">
    <citation type="submission" date="2014-11" db="EMBL/GenBank/DDBJ databases">
        <authorList>
            <person name="Amaro Gonzalez C."/>
        </authorList>
    </citation>
    <scope>NUCLEOTIDE SEQUENCE</scope>
</reference>
<keyword evidence="1" id="KW-0812">Transmembrane</keyword>
<sequence length="32" mass="3739">MLISDFISVRADTQQHYIAYVLFVPGFFLLFS</sequence>
<accession>A0A0E9SZ91</accession>
<protein>
    <submittedName>
        <fullName evidence="2">Uncharacterized protein</fullName>
    </submittedName>
</protein>
<keyword evidence="1" id="KW-0472">Membrane</keyword>
<reference evidence="2" key="2">
    <citation type="journal article" date="2015" name="Fish Shellfish Immunol.">
        <title>Early steps in the European eel (Anguilla anguilla)-Vibrio vulnificus interaction in the gills: Role of the RtxA13 toxin.</title>
        <authorList>
            <person name="Callol A."/>
            <person name="Pajuelo D."/>
            <person name="Ebbesson L."/>
            <person name="Teles M."/>
            <person name="MacKenzie S."/>
            <person name="Amaro C."/>
        </authorList>
    </citation>
    <scope>NUCLEOTIDE SEQUENCE</scope>
</reference>
<evidence type="ECO:0000313" key="2">
    <source>
        <dbReference type="EMBL" id="JAH46674.1"/>
    </source>
</evidence>
<evidence type="ECO:0000256" key="1">
    <source>
        <dbReference type="SAM" id="Phobius"/>
    </source>
</evidence>